<dbReference type="Proteomes" id="UP001485226">
    <property type="component" value="Unassembled WGS sequence"/>
</dbReference>
<name>A0ABU9IUT7_9FLAO</name>
<evidence type="ECO:0000256" key="1">
    <source>
        <dbReference type="ARBA" id="ARBA00010062"/>
    </source>
</evidence>
<keyword evidence="5" id="KW-1185">Reference proteome</keyword>
<dbReference type="InterPro" id="IPR028082">
    <property type="entry name" value="Peripla_BP_I"/>
</dbReference>
<accession>A0ABU9IUT7</accession>
<feature type="domain" description="Leucine-binding protein" evidence="3">
    <location>
        <begin position="5"/>
        <end position="334"/>
    </location>
</feature>
<sequence length="378" mass="43027">MNGDIKIGILIPQSRQYATLDKDFMRGVKLNGLNVKFFVESIGIGADEQMIIDKMQKLNFQEEISLIIGFFGHHNMTQIYEYASKNDIVLIASDLGATIPYNTSGYKGVYFNSFGLIESCYSLGDYLLTNNYQKIVSATSYYDSGYGMLSALEGSFKEGISFSGHYITPFMPREDEAVLMDQLITAQEPDAVFAFYSGLYAEENAAFLKQNKLTQKYPFYVTPFFINDNIMEQYKNAPHDLYVVGSWMQNNEDAHSFNEEYRNTYSESPSVFSLLGYESGLIIKNILNNSDNDLRANVLIEKLNKLNIAGPRGTIQFEKDINRTIFNHHIYKLNTDPLSNARFDKMETLVNDGQFIKAVTLYKQPAKFGGWQNAYLCH</sequence>
<gene>
    <name evidence="4" type="ORF">AAEO57_19340</name>
</gene>
<evidence type="ECO:0000313" key="5">
    <source>
        <dbReference type="Proteomes" id="UP001485226"/>
    </source>
</evidence>
<dbReference type="Pfam" id="PF13458">
    <property type="entry name" value="Peripla_BP_6"/>
    <property type="match status" value="1"/>
</dbReference>
<keyword evidence="2" id="KW-0732">Signal</keyword>
<dbReference type="PANTHER" id="PTHR30483:SF6">
    <property type="entry name" value="PERIPLASMIC BINDING PROTEIN OF ABC TRANSPORTER FOR NATURAL AMINO ACIDS"/>
    <property type="match status" value="1"/>
</dbReference>
<dbReference type="RefSeq" id="WP_341694678.1">
    <property type="nucleotide sequence ID" value="NZ_JBBYHS010000026.1"/>
</dbReference>
<evidence type="ECO:0000256" key="2">
    <source>
        <dbReference type="ARBA" id="ARBA00022729"/>
    </source>
</evidence>
<protein>
    <submittedName>
        <fullName evidence="4">ABC transporter substrate-binding protein</fullName>
    </submittedName>
</protein>
<dbReference type="PANTHER" id="PTHR30483">
    <property type="entry name" value="LEUCINE-SPECIFIC-BINDING PROTEIN"/>
    <property type="match status" value="1"/>
</dbReference>
<comment type="similarity">
    <text evidence="1">Belongs to the leucine-binding protein family.</text>
</comment>
<dbReference type="InterPro" id="IPR028081">
    <property type="entry name" value="Leu-bd"/>
</dbReference>
<reference evidence="4 5" key="1">
    <citation type="submission" date="2024-04" db="EMBL/GenBank/DDBJ databases">
        <title>Flavobacterium sp. DGU38 16S ribosomal RNA gene Genome sequencing and assembly.</title>
        <authorList>
            <person name="Park S."/>
        </authorList>
    </citation>
    <scope>NUCLEOTIDE SEQUENCE [LARGE SCALE GENOMIC DNA]</scope>
    <source>
        <strain evidence="4 5">DGU38</strain>
    </source>
</reference>
<dbReference type="Gene3D" id="3.40.50.2300">
    <property type="match status" value="2"/>
</dbReference>
<dbReference type="InterPro" id="IPR051010">
    <property type="entry name" value="BCAA_transport"/>
</dbReference>
<evidence type="ECO:0000313" key="4">
    <source>
        <dbReference type="EMBL" id="MEL1255956.1"/>
    </source>
</evidence>
<comment type="caution">
    <text evidence="4">The sequence shown here is derived from an EMBL/GenBank/DDBJ whole genome shotgun (WGS) entry which is preliminary data.</text>
</comment>
<evidence type="ECO:0000259" key="3">
    <source>
        <dbReference type="Pfam" id="PF13458"/>
    </source>
</evidence>
<dbReference type="SUPFAM" id="SSF53822">
    <property type="entry name" value="Periplasmic binding protein-like I"/>
    <property type="match status" value="1"/>
</dbReference>
<dbReference type="EMBL" id="JBBYHS010000026">
    <property type="protein sequence ID" value="MEL1255956.1"/>
    <property type="molecule type" value="Genomic_DNA"/>
</dbReference>
<proteinExistence type="inferred from homology"/>
<organism evidence="4 5">
    <name type="scientific">Flavobacterium calami</name>
    <dbReference type="NCBI Taxonomy" id="3139144"/>
    <lineage>
        <taxon>Bacteria</taxon>
        <taxon>Pseudomonadati</taxon>
        <taxon>Bacteroidota</taxon>
        <taxon>Flavobacteriia</taxon>
        <taxon>Flavobacteriales</taxon>
        <taxon>Flavobacteriaceae</taxon>
        <taxon>Flavobacterium</taxon>
    </lineage>
</organism>